<accession>A0A6S6YBY9</accession>
<proteinExistence type="predicted"/>
<keyword evidence="3 5" id="KW-1133">Transmembrane helix</keyword>
<feature type="transmembrane region" description="Helical" evidence="5">
    <location>
        <begin position="407"/>
        <end position="425"/>
    </location>
</feature>
<evidence type="ECO:0000259" key="6">
    <source>
        <dbReference type="PROSITE" id="PS50042"/>
    </source>
</evidence>
<evidence type="ECO:0000313" key="8">
    <source>
        <dbReference type="Proteomes" id="UP000515733"/>
    </source>
</evidence>
<sequence>MNDASPPAGSSIVDALRRDPLFARAGYQSLARLLPQITLMAVKQGTAVARCGAPAHYLFLVLAGRVEVEGEERRRCGDEAATALEHYRQDAVALSDASLIAISRQGMARLLAENPALRPDFYQSLVGHQDAEPSLEAPPAPGATTSDWPALLGWLLALLAPAAVLYWGRDWGLERNALYFLAIFSVTVVMWVFTLVDEYLPGIFALLATLAMGLVPMPVILGGLASDGFFLAMSMLGLAAVVVSSGLSYRLLLLLLLKLPNTPFWQNAGLLFTGFALTPVVPSINGRVALVTPFMKDMAEILHLPNRGPAATRLAVSAFTGASLLSAVFLSSKSVNFVVFGLLPDQVKEELQWLHWAMAGAGTGLILLILYFLMTALLLRGGEPSHVSKNQVSTQIALLGPMRRREWAALLGIGLFIGGVATAALHQVQPPWLSLAVLYGLLLFGTLSKKEFQQRIDWPFLFYLAGIVGITAAFSHLGLDRLIAARLPWLGEIMRSSFPLFILALAGVIFIIRLAVPISATIVILATVFMPVAEAYGVNSWIVGFLILVLGEMWFFPYQCSYYLQFRQLTHHCESFDERRFLLFNALGNGARLAALYLSIPYWKLLGLL</sequence>
<feature type="transmembrane region" description="Helical" evidence="5">
    <location>
        <begin position="460"/>
        <end position="479"/>
    </location>
</feature>
<dbReference type="SUPFAM" id="SSF51206">
    <property type="entry name" value="cAMP-binding domain-like"/>
    <property type="match status" value="1"/>
</dbReference>
<keyword evidence="4 5" id="KW-0472">Membrane</keyword>
<gene>
    <name evidence="7" type="ORF">DENOEST_3012</name>
</gene>
<dbReference type="InterPro" id="IPR001898">
    <property type="entry name" value="SLC13A/DASS"/>
</dbReference>
<dbReference type="AlphaFoldDB" id="A0A6S6YBY9"/>
<feature type="transmembrane region" description="Helical" evidence="5">
    <location>
        <begin position="536"/>
        <end position="556"/>
    </location>
</feature>
<dbReference type="InterPro" id="IPR000595">
    <property type="entry name" value="cNMP-bd_dom"/>
</dbReference>
<feature type="transmembrane region" description="Helical" evidence="5">
    <location>
        <begin position="148"/>
        <end position="168"/>
    </location>
</feature>
<evidence type="ECO:0000256" key="5">
    <source>
        <dbReference type="SAM" id="Phobius"/>
    </source>
</evidence>
<protein>
    <recommendedName>
        <fullName evidence="6">Cyclic nucleotide-binding domain-containing protein</fullName>
    </recommendedName>
</protein>
<dbReference type="GO" id="GO:0016020">
    <property type="term" value="C:membrane"/>
    <property type="evidence" value="ECO:0007669"/>
    <property type="project" value="UniProtKB-SubCell"/>
</dbReference>
<feature type="domain" description="Cyclic nucleotide-binding" evidence="6">
    <location>
        <begin position="21"/>
        <end position="68"/>
    </location>
</feature>
<feature type="transmembrane region" description="Helical" evidence="5">
    <location>
        <begin position="228"/>
        <end position="249"/>
    </location>
</feature>
<evidence type="ECO:0000256" key="3">
    <source>
        <dbReference type="ARBA" id="ARBA00022989"/>
    </source>
</evidence>
<dbReference type="Proteomes" id="UP000515733">
    <property type="component" value="Chromosome"/>
</dbReference>
<evidence type="ECO:0000256" key="2">
    <source>
        <dbReference type="ARBA" id="ARBA00022692"/>
    </source>
</evidence>
<evidence type="ECO:0000256" key="4">
    <source>
        <dbReference type="ARBA" id="ARBA00023136"/>
    </source>
</evidence>
<dbReference type="PROSITE" id="PS50042">
    <property type="entry name" value="CNMP_BINDING_3"/>
    <property type="match status" value="1"/>
</dbReference>
<keyword evidence="2 5" id="KW-0812">Transmembrane</keyword>
<evidence type="ECO:0000313" key="7">
    <source>
        <dbReference type="EMBL" id="CAB1370166.1"/>
    </source>
</evidence>
<feature type="transmembrane region" description="Helical" evidence="5">
    <location>
        <begin position="499"/>
        <end position="529"/>
    </location>
</feature>
<feature type="transmembrane region" description="Helical" evidence="5">
    <location>
        <begin position="177"/>
        <end position="196"/>
    </location>
</feature>
<dbReference type="CDD" id="cd00038">
    <property type="entry name" value="CAP_ED"/>
    <property type="match status" value="1"/>
</dbReference>
<keyword evidence="8" id="KW-1185">Reference proteome</keyword>
<feature type="transmembrane region" description="Helical" evidence="5">
    <location>
        <begin position="269"/>
        <end position="290"/>
    </location>
</feature>
<feature type="transmembrane region" description="Helical" evidence="5">
    <location>
        <begin position="431"/>
        <end position="448"/>
    </location>
</feature>
<dbReference type="InterPro" id="IPR018490">
    <property type="entry name" value="cNMP-bd_dom_sf"/>
</dbReference>
<name>A0A6S6YBY9_9PROT</name>
<dbReference type="RefSeq" id="WP_170228195.1">
    <property type="nucleotide sequence ID" value="NZ_LR778301.1"/>
</dbReference>
<dbReference type="EMBL" id="LR778301">
    <property type="protein sequence ID" value="CAB1370166.1"/>
    <property type="molecule type" value="Genomic_DNA"/>
</dbReference>
<organism evidence="7 8">
    <name type="scientific">Denitratisoma oestradiolicum</name>
    <dbReference type="NCBI Taxonomy" id="311182"/>
    <lineage>
        <taxon>Bacteria</taxon>
        <taxon>Pseudomonadati</taxon>
        <taxon>Pseudomonadota</taxon>
        <taxon>Betaproteobacteria</taxon>
        <taxon>Nitrosomonadales</taxon>
        <taxon>Sterolibacteriaceae</taxon>
        <taxon>Denitratisoma</taxon>
    </lineage>
</organism>
<dbReference type="GO" id="GO:0022857">
    <property type="term" value="F:transmembrane transporter activity"/>
    <property type="evidence" value="ECO:0007669"/>
    <property type="project" value="InterPro"/>
</dbReference>
<dbReference type="Pfam" id="PF00939">
    <property type="entry name" value="Na_sulph_symp"/>
    <property type="match status" value="1"/>
</dbReference>
<dbReference type="Gene3D" id="2.60.120.10">
    <property type="entry name" value="Jelly Rolls"/>
    <property type="match status" value="1"/>
</dbReference>
<feature type="transmembrane region" description="Helical" evidence="5">
    <location>
        <begin position="353"/>
        <end position="379"/>
    </location>
</feature>
<dbReference type="InterPro" id="IPR014710">
    <property type="entry name" value="RmlC-like_jellyroll"/>
</dbReference>
<evidence type="ECO:0000256" key="1">
    <source>
        <dbReference type="ARBA" id="ARBA00004141"/>
    </source>
</evidence>
<comment type="subcellular location">
    <subcellularLocation>
        <location evidence="1">Membrane</location>
        <topology evidence="1">Multi-pass membrane protein</topology>
    </subcellularLocation>
</comment>
<reference evidence="7 8" key="1">
    <citation type="submission" date="2020-03" db="EMBL/GenBank/DDBJ databases">
        <authorList>
            <consortium name="Genoscope - CEA"/>
            <person name="William W."/>
        </authorList>
    </citation>
    <scope>NUCLEOTIDE SEQUENCE [LARGE SCALE GENOMIC DNA]</scope>
    <source>
        <strain evidence="8">DSM 16959</strain>
    </source>
</reference>
<dbReference type="KEGG" id="doe:DENOEST_3012"/>
<feature type="transmembrane region" description="Helical" evidence="5">
    <location>
        <begin position="202"/>
        <end position="221"/>
    </location>
</feature>